<evidence type="ECO:0000256" key="2">
    <source>
        <dbReference type="ARBA" id="ARBA00022723"/>
    </source>
</evidence>
<feature type="domain" description="PIN" evidence="5">
    <location>
        <begin position="3"/>
        <end position="116"/>
    </location>
</feature>
<evidence type="ECO:0000259" key="5">
    <source>
        <dbReference type="Pfam" id="PF01850"/>
    </source>
</evidence>
<dbReference type="PANTHER" id="PTHR36173">
    <property type="entry name" value="RIBONUCLEASE VAPC16-RELATED"/>
    <property type="match status" value="1"/>
</dbReference>
<dbReference type="CDD" id="cd09872">
    <property type="entry name" value="PIN_Sll0205-like"/>
    <property type="match status" value="1"/>
</dbReference>
<dbReference type="RefSeq" id="WP_344246970.1">
    <property type="nucleotide sequence ID" value="NZ_BAAAPM010000003.1"/>
</dbReference>
<protein>
    <submittedName>
        <fullName evidence="6">Type II toxin-antitoxin system VapC family toxin</fullName>
    </submittedName>
</protein>
<evidence type="ECO:0000313" key="7">
    <source>
        <dbReference type="Proteomes" id="UP001501138"/>
    </source>
</evidence>
<dbReference type="InterPro" id="IPR052919">
    <property type="entry name" value="TA_system_RNase"/>
</dbReference>
<dbReference type="InterPro" id="IPR041705">
    <property type="entry name" value="PIN_Sll0205"/>
</dbReference>
<dbReference type="Gene3D" id="3.40.50.1010">
    <property type="entry name" value="5'-nuclease"/>
    <property type="match status" value="1"/>
</dbReference>
<dbReference type="EMBL" id="BAAAPM010000003">
    <property type="protein sequence ID" value="GAA1719209.1"/>
    <property type="molecule type" value="Genomic_DNA"/>
</dbReference>
<evidence type="ECO:0000256" key="1">
    <source>
        <dbReference type="ARBA" id="ARBA00022722"/>
    </source>
</evidence>
<reference evidence="6 7" key="1">
    <citation type="journal article" date="2019" name="Int. J. Syst. Evol. Microbiol.">
        <title>The Global Catalogue of Microorganisms (GCM) 10K type strain sequencing project: providing services to taxonomists for standard genome sequencing and annotation.</title>
        <authorList>
            <consortium name="The Broad Institute Genomics Platform"/>
            <consortium name="The Broad Institute Genome Sequencing Center for Infectious Disease"/>
            <person name="Wu L."/>
            <person name="Ma J."/>
        </authorList>
    </citation>
    <scope>NUCLEOTIDE SEQUENCE [LARGE SCALE GENOMIC DNA]</scope>
    <source>
        <strain evidence="6 7">JCM 15589</strain>
    </source>
</reference>
<accession>A0ABN2J6X6</accession>
<evidence type="ECO:0000313" key="6">
    <source>
        <dbReference type="EMBL" id="GAA1719209.1"/>
    </source>
</evidence>
<keyword evidence="1" id="KW-0540">Nuclease</keyword>
<comment type="caution">
    <text evidence="6">The sequence shown here is derived from an EMBL/GenBank/DDBJ whole genome shotgun (WGS) entry which is preliminary data.</text>
</comment>
<organism evidence="6 7">
    <name type="scientific">Isoptericola hypogeus</name>
    <dbReference type="NCBI Taxonomy" id="300179"/>
    <lineage>
        <taxon>Bacteria</taxon>
        <taxon>Bacillati</taxon>
        <taxon>Actinomycetota</taxon>
        <taxon>Actinomycetes</taxon>
        <taxon>Micrococcales</taxon>
        <taxon>Promicromonosporaceae</taxon>
        <taxon>Isoptericola</taxon>
    </lineage>
</organism>
<keyword evidence="2" id="KW-0479">Metal-binding</keyword>
<name>A0ABN2J6X6_9MICO</name>
<gene>
    <name evidence="6" type="ORF">GCM10009809_13800</name>
</gene>
<sequence>MRYLLDTNILLWTLGYPERLPDAAAEVLADPEAEIWFSAVNIWEIGLKAARGRGDFDLNAHLARTTTLRLGFLELAVTGDQAAAASDLPPLHKDPFDRLLVAQAITTGSTLLTSDALVAAYRGPIRHVR</sequence>
<dbReference type="InterPro" id="IPR029060">
    <property type="entry name" value="PIN-like_dom_sf"/>
</dbReference>
<keyword evidence="4" id="KW-0460">Magnesium</keyword>
<evidence type="ECO:0000256" key="4">
    <source>
        <dbReference type="ARBA" id="ARBA00022842"/>
    </source>
</evidence>
<dbReference type="PANTHER" id="PTHR36173:SF2">
    <property type="entry name" value="RIBONUCLEASE VAPC16"/>
    <property type="match status" value="1"/>
</dbReference>
<dbReference type="SUPFAM" id="SSF88723">
    <property type="entry name" value="PIN domain-like"/>
    <property type="match status" value="1"/>
</dbReference>
<keyword evidence="3" id="KW-0378">Hydrolase</keyword>
<evidence type="ECO:0000256" key="3">
    <source>
        <dbReference type="ARBA" id="ARBA00022801"/>
    </source>
</evidence>
<keyword evidence="7" id="KW-1185">Reference proteome</keyword>
<dbReference type="Pfam" id="PF01850">
    <property type="entry name" value="PIN"/>
    <property type="match status" value="1"/>
</dbReference>
<proteinExistence type="predicted"/>
<dbReference type="Proteomes" id="UP001501138">
    <property type="component" value="Unassembled WGS sequence"/>
</dbReference>
<dbReference type="InterPro" id="IPR002716">
    <property type="entry name" value="PIN_dom"/>
</dbReference>